<name>A0ABP9JZQ5_9NOCA</name>
<evidence type="ECO:0000313" key="3">
    <source>
        <dbReference type="EMBL" id="GAA5048329.1"/>
    </source>
</evidence>
<comment type="caution">
    <text evidence="3">The sequence shown here is derived from an EMBL/GenBank/DDBJ whole genome shotgun (WGS) entry which is preliminary data.</text>
</comment>
<dbReference type="Proteomes" id="UP001500603">
    <property type="component" value="Unassembled WGS sequence"/>
</dbReference>
<feature type="transmembrane region" description="Helical" evidence="2">
    <location>
        <begin position="18"/>
        <end position="36"/>
    </location>
</feature>
<feature type="region of interest" description="Disordered" evidence="1">
    <location>
        <begin position="45"/>
        <end position="114"/>
    </location>
</feature>
<keyword evidence="2" id="KW-0472">Membrane</keyword>
<dbReference type="RefSeq" id="WP_345494404.1">
    <property type="nucleotide sequence ID" value="NZ_BAABJM010000001.1"/>
</dbReference>
<feature type="compositionally biased region" description="Low complexity" evidence="1">
    <location>
        <begin position="48"/>
        <end position="68"/>
    </location>
</feature>
<evidence type="ECO:0000256" key="1">
    <source>
        <dbReference type="SAM" id="MobiDB-lite"/>
    </source>
</evidence>
<sequence>MLEPNGPLPPEIYWRRRAFAIAALVVALVLVIWLVLTATRGGGTPDDAAAAASSSSSSAPPVTSQGNPGSSGGGQSATSTSAAGGAAAGNATPDNAVPGGAGSGAPAAPGGAPVANQCPDQSLAVKVTVEQPTYNVGDQPIFGIVITNISSGACARDMGSGLQRVSVSSLDGQRQLWSSNDCYPDGQPDIRTLNGGEQAAFTVTWSGATSQAKCAGERVQVPAGAYSVVAQLGSVRSSAEPFNIA</sequence>
<evidence type="ECO:0000256" key="2">
    <source>
        <dbReference type="SAM" id="Phobius"/>
    </source>
</evidence>
<keyword evidence="2" id="KW-1133">Transmembrane helix</keyword>
<proteinExistence type="predicted"/>
<protein>
    <recommendedName>
        <fullName evidence="5">DUF4232 domain-containing protein</fullName>
    </recommendedName>
</protein>
<evidence type="ECO:0000313" key="4">
    <source>
        <dbReference type="Proteomes" id="UP001500603"/>
    </source>
</evidence>
<reference evidence="4" key="1">
    <citation type="journal article" date="2019" name="Int. J. Syst. Evol. Microbiol.">
        <title>The Global Catalogue of Microorganisms (GCM) 10K type strain sequencing project: providing services to taxonomists for standard genome sequencing and annotation.</title>
        <authorList>
            <consortium name="The Broad Institute Genomics Platform"/>
            <consortium name="The Broad Institute Genome Sequencing Center for Infectious Disease"/>
            <person name="Wu L."/>
            <person name="Ma J."/>
        </authorList>
    </citation>
    <scope>NUCLEOTIDE SEQUENCE [LARGE SCALE GENOMIC DNA]</scope>
    <source>
        <strain evidence="4">JCM 18298</strain>
    </source>
</reference>
<keyword evidence="2" id="KW-0812">Transmembrane</keyword>
<evidence type="ECO:0008006" key="5">
    <source>
        <dbReference type="Google" id="ProtNLM"/>
    </source>
</evidence>
<organism evidence="3 4">
    <name type="scientific">Nocardia callitridis</name>
    <dbReference type="NCBI Taxonomy" id="648753"/>
    <lineage>
        <taxon>Bacteria</taxon>
        <taxon>Bacillati</taxon>
        <taxon>Actinomycetota</taxon>
        <taxon>Actinomycetes</taxon>
        <taxon>Mycobacteriales</taxon>
        <taxon>Nocardiaceae</taxon>
        <taxon>Nocardia</taxon>
    </lineage>
</organism>
<accession>A0ABP9JZQ5</accession>
<feature type="compositionally biased region" description="Low complexity" evidence="1">
    <location>
        <begin position="76"/>
        <end position="114"/>
    </location>
</feature>
<dbReference type="EMBL" id="BAABJM010000001">
    <property type="protein sequence ID" value="GAA5048329.1"/>
    <property type="molecule type" value="Genomic_DNA"/>
</dbReference>
<gene>
    <name evidence="3" type="ORF">GCM10023318_15970</name>
</gene>
<keyword evidence="4" id="KW-1185">Reference proteome</keyword>